<gene>
    <name evidence="5" type="ORF">PENTCL1PPCAC_30379</name>
</gene>
<evidence type="ECO:0000259" key="4">
    <source>
        <dbReference type="PROSITE" id="PS50089"/>
    </source>
</evidence>
<dbReference type="GO" id="GO:0008270">
    <property type="term" value="F:zinc ion binding"/>
    <property type="evidence" value="ECO:0007669"/>
    <property type="project" value="UniProtKB-KW"/>
</dbReference>
<keyword evidence="1 3" id="KW-0479">Metal-binding</keyword>
<dbReference type="InterPro" id="IPR001841">
    <property type="entry name" value="Znf_RING"/>
</dbReference>
<protein>
    <recommendedName>
        <fullName evidence="4">RING-type domain-containing protein</fullName>
    </recommendedName>
</protein>
<proteinExistence type="predicted"/>
<name>A0AAV5UQZ7_9BILA</name>
<dbReference type="SUPFAM" id="SSF57850">
    <property type="entry name" value="RING/U-box"/>
    <property type="match status" value="1"/>
</dbReference>
<dbReference type="Gene3D" id="3.30.40.10">
    <property type="entry name" value="Zinc/RING finger domain, C3HC4 (zinc finger)"/>
    <property type="match status" value="1"/>
</dbReference>
<reference evidence="5" key="1">
    <citation type="submission" date="2023-10" db="EMBL/GenBank/DDBJ databases">
        <title>Genome assembly of Pristionchus species.</title>
        <authorList>
            <person name="Yoshida K."/>
            <person name="Sommer R.J."/>
        </authorList>
    </citation>
    <scope>NUCLEOTIDE SEQUENCE</scope>
    <source>
        <strain evidence="5">RS0144</strain>
    </source>
</reference>
<feature type="domain" description="RING-type" evidence="4">
    <location>
        <begin position="170"/>
        <end position="208"/>
    </location>
</feature>
<dbReference type="InterPro" id="IPR013083">
    <property type="entry name" value="Znf_RING/FYVE/PHD"/>
</dbReference>
<evidence type="ECO:0000256" key="3">
    <source>
        <dbReference type="PROSITE-ProRule" id="PRU00175"/>
    </source>
</evidence>
<accession>A0AAV5UQZ7</accession>
<organism evidence="5 6">
    <name type="scientific">Pristionchus entomophagus</name>
    <dbReference type="NCBI Taxonomy" id="358040"/>
    <lineage>
        <taxon>Eukaryota</taxon>
        <taxon>Metazoa</taxon>
        <taxon>Ecdysozoa</taxon>
        <taxon>Nematoda</taxon>
        <taxon>Chromadorea</taxon>
        <taxon>Rhabditida</taxon>
        <taxon>Rhabditina</taxon>
        <taxon>Diplogasteromorpha</taxon>
        <taxon>Diplogasteroidea</taxon>
        <taxon>Neodiplogasteridae</taxon>
        <taxon>Pristionchus</taxon>
    </lineage>
</organism>
<dbReference type="Proteomes" id="UP001432027">
    <property type="component" value="Unassembled WGS sequence"/>
</dbReference>
<evidence type="ECO:0000256" key="2">
    <source>
        <dbReference type="ARBA" id="ARBA00022833"/>
    </source>
</evidence>
<dbReference type="AlphaFoldDB" id="A0AAV5UQZ7"/>
<evidence type="ECO:0000256" key="1">
    <source>
        <dbReference type="ARBA" id="ARBA00022771"/>
    </source>
</evidence>
<keyword evidence="2" id="KW-0862">Zinc</keyword>
<dbReference type="EMBL" id="BTSX01000035">
    <property type="protein sequence ID" value="GMT08205.1"/>
    <property type="molecule type" value="Genomic_DNA"/>
</dbReference>
<keyword evidence="6" id="KW-1185">Reference proteome</keyword>
<evidence type="ECO:0000313" key="5">
    <source>
        <dbReference type="EMBL" id="GMT08205.1"/>
    </source>
</evidence>
<evidence type="ECO:0000313" key="6">
    <source>
        <dbReference type="Proteomes" id="UP001432027"/>
    </source>
</evidence>
<comment type="caution">
    <text evidence="5">The sequence shown here is derived from an EMBL/GenBank/DDBJ whole genome shotgun (WGS) entry which is preliminary data.</text>
</comment>
<sequence length="270" mass="31422">MKQMDGSLLSLMVVDDHCVMMTPLDRISDEKTTYTFAILPIKITKFPRVKIIGLKISDDISYLKERRIIRREVDPDDQDTMRYQLKPRGTIEDRERDSSGYGNIHVRRRREEYLIKVEVNQTRSELSFEGHPSLRYHLAFECDKGSIMLMGVRDLTIHLSGTILGERPACVICHISKVECEVFSCGHFSCRDCIVDVYKACKNCPICKKDWKGSRDKTERGFVYDTHCRKDGCMMLNRLNLPCRCITCDKDTKNCTRCLTLIKSFIPFYY</sequence>
<dbReference type="PROSITE" id="PS50089">
    <property type="entry name" value="ZF_RING_2"/>
    <property type="match status" value="1"/>
</dbReference>
<keyword evidence="1 3" id="KW-0863">Zinc-finger</keyword>